<dbReference type="GO" id="GO:0032580">
    <property type="term" value="C:Golgi cisterna membrane"/>
    <property type="evidence" value="ECO:0007669"/>
    <property type="project" value="UniProtKB-SubCell"/>
</dbReference>
<feature type="domain" description="Fucosyltransferase C-terminal" evidence="13">
    <location>
        <begin position="159"/>
        <end position="333"/>
    </location>
</feature>
<evidence type="ECO:0000256" key="10">
    <source>
        <dbReference type="ARBA" id="ARBA00023136"/>
    </source>
</evidence>
<evidence type="ECO:0000313" key="16">
    <source>
        <dbReference type="Proteomes" id="UP000596742"/>
    </source>
</evidence>
<dbReference type="SUPFAM" id="SSF53756">
    <property type="entry name" value="UDP-Glycosyltransferase/glycogen phosphorylase"/>
    <property type="match status" value="1"/>
</dbReference>
<evidence type="ECO:0000256" key="5">
    <source>
        <dbReference type="ARBA" id="ARBA00022679"/>
    </source>
</evidence>
<dbReference type="InterPro" id="IPR001503">
    <property type="entry name" value="Glyco_trans_10"/>
</dbReference>
<dbReference type="GO" id="GO:0000139">
    <property type="term" value="C:Golgi membrane"/>
    <property type="evidence" value="ECO:0007669"/>
    <property type="project" value="UniProtKB-SubCell"/>
</dbReference>
<keyword evidence="4 12" id="KW-0328">Glycosyltransferase</keyword>
<proteinExistence type="inferred from homology"/>
<keyword evidence="10" id="KW-0472">Membrane</keyword>
<dbReference type="InterPro" id="IPR038577">
    <property type="entry name" value="GT10-like_C_sf"/>
</dbReference>
<keyword evidence="6 12" id="KW-0812">Transmembrane</keyword>
<evidence type="ECO:0000313" key="15">
    <source>
        <dbReference type="EMBL" id="VDI05328.1"/>
    </source>
</evidence>
<evidence type="ECO:0000256" key="8">
    <source>
        <dbReference type="ARBA" id="ARBA00022989"/>
    </source>
</evidence>
<protein>
    <recommendedName>
        <fullName evidence="12">Fucosyltransferase</fullName>
        <ecNumber evidence="12">2.4.1.-</ecNumber>
    </recommendedName>
</protein>
<keyword evidence="5 12" id="KW-0808">Transferase</keyword>
<evidence type="ECO:0000256" key="2">
    <source>
        <dbReference type="ARBA" id="ARBA00004922"/>
    </source>
</evidence>
<comment type="pathway">
    <text evidence="2">Protein modification; protein glycosylation.</text>
</comment>
<evidence type="ECO:0000259" key="14">
    <source>
        <dbReference type="Pfam" id="PF17039"/>
    </source>
</evidence>
<dbReference type="GO" id="GO:0008417">
    <property type="term" value="F:fucosyltransferase activity"/>
    <property type="evidence" value="ECO:0007669"/>
    <property type="project" value="InterPro"/>
</dbReference>
<keyword evidence="9 12" id="KW-0333">Golgi apparatus</keyword>
<evidence type="ECO:0000256" key="6">
    <source>
        <dbReference type="ARBA" id="ARBA00022692"/>
    </source>
</evidence>
<dbReference type="EMBL" id="UYJE01001806">
    <property type="protein sequence ID" value="VDI05328.1"/>
    <property type="molecule type" value="Genomic_DNA"/>
</dbReference>
<dbReference type="Pfam" id="PF17039">
    <property type="entry name" value="Glyco_tran_10_N"/>
    <property type="match status" value="1"/>
</dbReference>
<dbReference type="InterPro" id="IPR031481">
    <property type="entry name" value="Glyco_tran_10_N"/>
</dbReference>
<dbReference type="PANTHER" id="PTHR48438:SF1">
    <property type="entry name" value="ALPHA-(1,3)-FUCOSYLTRANSFERASE C-RELATED"/>
    <property type="match status" value="1"/>
</dbReference>
<dbReference type="EC" id="2.4.1.-" evidence="12"/>
<dbReference type="OrthoDB" id="427096at2759"/>
<evidence type="ECO:0000256" key="4">
    <source>
        <dbReference type="ARBA" id="ARBA00022676"/>
    </source>
</evidence>
<comment type="similarity">
    <text evidence="3 12">Belongs to the glycosyltransferase 10 family.</text>
</comment>
<comment type="subcellular location">
    <subcellularLocation>
        <location evidence="1">Golgi apparatus membrane</location>
        <topology evidence="1">Single-pass type II membrane protein</topology>
    </subcellularLocation>
    <subcellularLocation>
        <location evidence="12">Golgi apparatus</location>
        <location evidence="12">Golgi stack membrane</location>
        <topology evidence="12">Single-pass type II membrane protein</topology>
    </subcellularLocation>
</comment>
<dbReference type="InterPro" id="IPR055270">
    <property type="entry name" value="Glyco_tran_10_C"/>
</dbReference>
<dbReference type="FunFam" id="3.40.50.11660:FF:000002">
    <property type="entry name" value="Alpha-(1,3)-fucosyltransferase"/>
    <property type="match status" value="1"/>
</dbReference>
<organism evidence="15 16">
    <name type="scientific">Mytilus galloprovincialis</name>
    <name type="common">Mediterranean mussel</name>
    <dbReference type="NCBI Taxonomy" id="29158"/>
    <lineage>
        <taxon>Eukaryota</taxon>
        <taxon>Metazoa</taxon>
        <taxon>Spiralia</taxon>
        <taxon>Lophotrochozoa</taxon>
        <taxon>Mollusca</taxon>
        <taxon>Bivalvia</taxon>
        <taxon>Autobranchia</taxon>
        <taxon>Pteriomorphia</taxon>
        <taxon>Mytilida</taxon>
        <taxon>Mytiloidea</taxon>
        <taxon>Mytilidae</taxon>
        <taxon>Mytilinae</taxon>
        <taxon>Mytilus</taxon>
    </lineage>
</organism>
<keyword evidence="11" id="KW-0325">Glycoprotein</keyword>
<keyword evidence="16" id="KW-1185">Reference proteome</keyword>
<evidence type="ECO:0000256" key="12">
    <source>
        <dbReference type="RuleBase" id="RU003832"/>
    </source>
</evidence>
<keyword evidence="7" id="KW-0735">Signal-anchor</keyword>
<name>A0A8B6CIX9_MYTGA</name>
<evidence type="ECO:0000256" key="11">
    <source>
        <dbReference type="ARBA" id="ARBA00023180"/>
    </source>
</evidence>
<evidence type="ECO:0000256" key="7">
    <source>
        <dbReference type="ARBA" id="ARBA00022968"/>
    </source>
</evidence>
<feature type="domain" description="Fucosyltransferase N-terminal" evidence="14">
    <location>
        <begin position="25"/>
        <end position="134"/>
    </location>
</feature>
<evidence type="ECO:0000256" key="3">
    <source>
        <dbReference type="ARBA" id="ARBA00008919"/>
    </source>
</evidence>
<evidence type="ECO:0000256" key="9">
    <source>
        <dbReference type="ARBA" id="ARBA00023034"/>
    </source>
</evidence>
<gene>
    <name evidence="15" type="ORF">MGAL_10B057591</name>
</gene>
<dbReference type="PANTHER" id="PTHR48438">
    <property type="entry name" value="ALPHA-(1,3)-FUCOSYLTRANSFERASE C-RELATED"/>
    <property type="match status" value="1"/>
</dbReference>
<comment type="caution">
    <text evidence="15">The sequence shown here is derived from an EMBL/GenBank/DDBJ whole genome shotgun (WGS) entry which is preliminary data.</text>
</comment>
<dbReference type="Gene3D" id="3.40.50.11660">
    <property type="entry name" value="Glycosyl transferase family 10, C-terminal domain"/>
    <property type="match status" value="1"/>
</dbReference>
<reference evidence="15" key="1">
    <citation type="submission" date="2018-11" db="EMBL/GenBank/DDBJ databases">
        <authorList>
            <person name="Alioto T."/>
            <person name="Alioto T."/>
        </authorList>
    </citation>
    <scope>NUCLEOTIDE SEQUENCE</scope>
</reference>
<sequence>MGLISNTYQPYVKTFPDRQFGPDKTNKVILLWTKYFETYEWLHTIPSETKHCPKQCMITNNREDLSQSDAVLYHFTDKDLFLNDLPTKRLLSQVWALFINEPNIFVQESFTPWANVFNWTISYRRHSTVFMPYGMYEPIPNELLPNVTRINPPIYPAQYRDKMAYAVVSRCADDAERYRLINELSQHINVDYYGECGNLKCEIKHNSCLPPNTLRRYRFRLAFEDSNCRDYVTEKFWDTLSKGIIPVVNWKAAQRDIPVPPNSYINVYDFPNIKSLAEYLTKVSRNSTLFQSYFKWRDHFQIYTSFWNSFCKFCTALYDKSVPAKVYTDLEGWLRDDYCQRFTLSPLSLPPVCMATPPHDYQLSPLSLPSVCMATPPHDYQLSPLSLPPVCMATPPHGYQLSPLSLPSVCMATPPHDYQLSPLSLPSVCMVLLA</sequence>
<dbReference type="UniPathway" id="UPA00378"/>
<dbReference type="Pfam" id="PF00852">
    <property type="entry name" value="Glyco_transf_10"/>
    <property type="match status" value="1"/>
</dbReference>
<dbReference type="AlphaFoldDB" id="A0A8B6CIX9"/>
<evidence type="ECO:0000256" key="1">
    <source>
        <dbReference type="ARBA" id="ARBA00004323"/>
    </source>
</evidence>
<keyword evidence="8" id="KW-1133">Transmembrane helix</keyword>
<accession>A0A8B6CIX9</accession>
<evidence type="ECO:0000259" key="13">
    <source>
        <dbReference type="Pfam" id="PF00852"/>
    </source>
</evidence>
<dbReference type="Proteomes" id="UP000596742">
    <property type="component" value="Unassembled WGS sequence"/>
</dbReference>